<evidence type="ECO:0000259" key="3">
    <source>
        <dbReference type="Pfam" id="PF22640"/>
    </source>
</evidence>
<dbReference type="InterPro" id="IPR029044">
    <property type="entry name" value="Nucleotide-diphossugar_trans"/>
</dbReference>
<dbReference type="GO" id="GO:0005976">
    <property type="term" value="P:polysaccharide metabolic process"/>
    <property type="evidence" value="ECO:0007669"/>
    <property type="project" value="InterPro"/>
</dbReference>
<dbReference type="InterPro" id="IPR054566">
    <property type="entry name" value="ManC/GMP-like_b-helix"/>
</dbReference>
<proteinExistence type="predicted"/>
<dbReference type="SUPFAM" id="SSF51182">
    <property type="entry name" value="RmlC-like cupins"/>
    <property type="match status" value="1"/>
</dbReference>
<dbReference type="PANTHER" id="PTHR46390:SF1">
    <property type="entry name" value="MANNOSE-1-PHOSPHATE GUANYLYLTRANSFERASE"/>
    <property type="match status" value="1"/>
</dbReference>
<dbReference type="InterPro" id="IPR005835">
    <property type="entry name" value="NTP_transferase_dom"/>
</dbReference>
<protein>
    <submittedName>
        <fullName evidence="4">Mannose-1-phosphate guanylyltransferase (GDP)</fullName>
    </submittedName>
</protein>
<comment type="caution">
    <text evidence="4">The sequence shown here is derived from an EMBL/GenBank/DDBJ whole genome shotgun (WGS) entry which is preliminary data.</text>
</comment>
<dbReference type="Pfam" id="PF00483">
    <property type="entry name" value="NTP_transferase"/>
    <property type="match status" value="1"/>
</dbReference>
<organism evidence="4">
    <name type="scientific">uncultured bacterium</name>
    <name type="common">gcode 4</name>
    <dbReference type="NCBI Taxonomy" id="1234023"/>
    <lineage>
        <taxon>Bacteria</taxon>
        <taxon>environmental samples</taxon>
    </lineage>
</organism>
<feature type="domain" description="Nucleotidyl transferase" evidence="1">
    <location>
        <begin position="24"/>
        <end position="283"/>
    </location>
</feature>
<keyword evidence="4" id="KW-0808">Transferase</keyword>
<dbReference type="InterPro" id="IPR001538">
    <property type="entry name" value="Man6P_isomerase-2_C"/>
</dbReference>
<dbReference type="GO" id="GO:0004475">
    <property type="term" value="F:mannose-1-phosphate guanylyltransferase (GTP) activity"/>
    <property type="evidence" value="ECO:0007669"/>
    <property type="project" value="TreeGrafter"/>
</dbReference>
<reference evidence="4" key="1">
    <citation type="journal article" date="2012" name="Science">
        <title>Fermentation, hydrogen, and sulfur metabolism in multiple uncultivated bacterial phyla.</title>
        <authorList>
            <person name="Wrighton K.C."/>
            <person name="Thomas B.C."/>
            <person name="Sharon I."/>
            <person name="Miller C.S."/>
            <person name="Castelle C.J."/>
            <person name="VerBerkmoes N.C."/>
            <person name="Wilkins M.J."/>
            <person name="Hettich R.L."/>
            <person name="Lipton M.S."/>
            <person name="Williams K.H."/>
            <person name="Long P.E."/>
            <person name="Banfield J.F."/>
        </authorList>
    </citation>
    <scope>NUCLEOTIDE SEQUENCE [LARGE SCALE GENOMIC DNA]</scope>
</reference>
<dbReference type="PANTHER" id="PTHR46390">
    <property type="entry name" value="MANNOSE-1-PHOSPHATE GUANYLYLTRANSFERASE"/>
    <property type="match status" value="1"/>
</dbReference>
<feature type="domain" description="Mannose-6-phosphate isomerase type II C-terminal" evidence="2">
    <location>
        <begin position="355"/>
        <end position="465"/>
    </location>
</feature>
<dbReference type="InterPro" id="IPR014710">
    <property type="entry name" value="RmlC-like_jellyroll"/>
</dbReference>
<dbReference type="InterPro" id="IPR011051">
    <property type="entry name" value="RmlC_Cupin_sf"/>
</dbReference>
<dbReference type="Gene3D" id="3.90.550.10">
    <property type="entry name" value="Spore Coat Polysaccharide Biosynthesis Protein SpsA, Chain A"/>
    <property type="match status" value="1"/>
</dbReference>
<dbReference type="AlphaFoldDB" id="K2G5K9"/>
<dbReference type="EMBL" id="AMFJ01000149">
    <property type="protein sequence ID" value="EKE29557.1"/>
    <property type="molecule type" value="Genomic_DNA"/>
</dbReference>
<keyword evidence="4" id="KW-0548">Nucleotidyltransferase</keyword>
<dbReference type="InterPro" id="IPR051161">
    <property type="entry name" value="Mannose-6P_isomerase_type2"/>
</dbReference>
<dbReference type="Gene3D" id="2.60.120.10">
    <property type="entry name" value="Jelly Rolls"/>
    <property type="match status" value="1"/>
</dbReference>
<name>K2G5K9_9BACT</name>
<gene>
    <name evidence="4" type="ORF">ACD_2C00149G0003</name>
</gene>
<dbReference type="Pfam" id="PF22640">
    <property type="entry name" value="ManC_GMP_beta-helix"/>
    <property type="match status" value="1"/>
</dbReference>
<sequence length="470" mass="56447">MYNGWRKINQIKMKKYTIIPAWWSGTRLWPLSRKFFPKQFIKLEELGWISLFQRAFQRAMRISDTENILVVTNSEYKFHCISQIKELEITIDESQIIIEPQAKSTLWAIALGMKHIKEDDSVGLVLWSDQVIEDEEKFAEIILSDTEMAQKHMVIYWIKPTCPHTWYEYISLKEAESYPTKIEKFVTRPATAELGNEYIDKWYLWNAWIFLFSKKVFFDELKKWNKPYYDIVTSQDTTEAIFQNLPEQTIDFWLIQLSDNVYVTPIYNYWTDLWSFDALDEYSKYIGFKNENIIEIDSANNTTFSEVKWKKISLIWVNDFIVVDTKDALLISRKGESQKIKEVINILKNEKSELADYWITVYRPWGSYTIIDEGPGFKSKRITVSSDKKLSLQMHYHRSEHWVVVSWTAIVTIWEEEKVVRKWESVFIPAWVKHRLENKWKLPLHLIESQIWDYLEEDDIVRFDDVYWRK</sequence>
<dbReference type="Pfam" id="PF01050">
    <property type="entry name" value="MannoseP_isomer"/>
    <property type="match status" value="1"/>
</dbReference>
<feature type="domain" description="MannoseP isomerase/GMP-like beta-helix" evidence="3">
    <location>
        <begin position="292"/>
        <end position="345"/>
    </location>
</feature>
<evidence type="ECO:0000313" key="4">
    <source>
        <dbReference type="EMBL" id="EKE29557.1"/>
    </source>
</evidence>
<dbReference type="CDD" id="cd02213">
    <property type="entry name" value="cupin_PMI_typeII_C"/>
    <property type="match status" value="1"/>
</dbReference>
<evidence type="ECO:0000259" key="1">
    <source>
        <dbReference type="Pfam" id="PF00483"/>
    </source>
</evidence>
<dbReference type="GO" id="GO:0009298">
    <property type="term" value="P:GDP-mannose biosynthetic process"/>
    <property type="evidence" value="ECO:0007669"/>
    <property type="project" value="TreeGrafter"/>
</dbReference>
<evidence type="ECO:0000259" key="2">
    <source>
        <dbReference type="Pfam" id="PF01050"/>
    </source>
</evidence>
<accession>K2G5K9</accession>
<dbReference type="SUPFAM" id="SSF53448">
    <property type="entry name" value="Nucleotide-diphospho-sugar transferases"/>
    <property type="match status" value="1"/>
</dbReference>